<evidence type="ECO:0000313" key="4">
    <source>
        <dbReference type="Proteomes" id="UP001327560"/>
    </source>
</evidence>
<dbReference type="EMBL" id="CP136896">
    <property type="protein sequence ID" value="WOL13064.1"/>
    <property type="molecule type" value="Genomic_DNA"/>
</dbReference>
<gene>
    <name evidence="3" type="ORF">Cni_G21833</name>
</gene>
<keyword evidence="4" id="KW-1185">Reference proteome</keyword>
<dbReference type="AlphaFoldDB" id="A0AAQ3QJ28"/>
<dbReference type="Proteomes" id="UP001327560">
    <property type="component" value="Chromosome 7"/>
</dbReference>
<evidence type="ECO:0008006" key="5">
    <source>
        <dbReference type="Google" id="ProtNLM"/>
    </source>
</evidence>
<protein>
    <recommendedName>
        <fullName evidence="5">Cell division cycle protein 123 homolog</fullName>
    </recommendedName>
</protein>
<organism evidence="3 4">
    <name type="scientific">Canna indica</name>
    <name type="common">Indian-shot</name>
    <dbReference type="NCBI Taxonomy" id="4628"/>
    <lineage>
        <taxon>Eukaryota</taxon>
        <taxon>Viridiplantae</taxon>
        <taxon>Streptophyta</taxon>
        <taxon>Embryophyta</taxon>
        <taxon>Tracheophyta</taxon>
        <taxon>Spermatophyta</taxon>
        <taxon>Magnoliopsida</taxon>
        <taxon>Liliopsida</taxon>
        <taxon>Zingiberales</taxon>
        <taxon>Cannaceae</taxon>
        <taxon>Canna</taxon>
    </lineage>
</organism>
<feature type="region of interest" description="Disordered" evidence="2">
    <location>
        <begin position="54"/>
        <end position="110"/>
    </location>
</feature>
<proteinExistence type="inferred from homology"/>
<dbReference type="PANTHER" id="PTHR15323">
    <property type="entry name" value="D123 PROTEIN"/>
    <property type="match status" value="1"/>
</dbReference>
<dbReference type="GO" id="GO:0005737">
    <property type="term" value="C:cytoplasm"/>
    <property type="evidence" value="ECO:0007669"/>
    <property type="project" value="TreeGrafter"/>
</dbReference>
<dbReference type="Pfam" id="PF07065">
    <property type="entry name" value="D123"/>
    <property type="match status" value="1"/>
</dbReference>
<dbReference type="PANTHER" id="PTHR15323:SF6">
    <property type="entry name" value="CELL DIVISION CYCLE PROTEIN 123 HOMOLOG"/>
    <property type="match status" value="1"/>
</dbReference>
<sequence length="378" mass="43077">MQEGGEGNEKEKVELLRCQINEWYPKFKGHTIHTLFHPLPQPFLRYLLGLKPTSPSSDDDDNAPPPFLLPRPASGRDPLPRSAAGIDPTSLLDCSSQLSPSDDDDDEADRAPSFPELEVAVERSITTLGGAAFPKLNWSAPKDAAWISTDGTLRCCSFADVALLLHSSDSIAHDLSFLPFSPFSSCSPFAFYLALRKWYPSLRPEMEFRCFVRHQQLVAISQREVTNFYPAILDRRHHILPLIQDFFSEVIRPSFESRNYIFDVYVTSGGRVKLIDFNPWRLFTLPLLFTWEELEEDGLNSEKQYKEEEELGKEREHRRAVEFRIVESKCGVRPGLKTAVPYDYLDTGEGSGWDQFLKRADEELRKQAQNSAQNNDDS</sequence>
<reference evidence="3 4" key="1">
    <citation type="submission" date="2023-10" db="EMBL/GenBank/DDBJ databases">
        <title>Chromosome-scale genome assembly provides insights into flower coloration mechanisms of Canna indica.</title>
        <authorList>
            <person name="Li C."/>
        </authorList>
    </citation>
    <scope>NUCLEOTIDE SEQUENCE [LARGE SCALE GENOMIC DNA]</scope>
    <source>
        <tissue evidence="3">Flower</tissue>
    </source>
</reference>
<name>A0AAQ3QJ28_9LILI</name>
<comment type="similarity">
    <text evidence="1">Belongs to the CDC123 family.</text>
</comment>
<feature type="compositionally biased region" description="Low complexity" evidence="2">
    <location>
        <begin position="90"/>
        <end position="100"/>
    </location>
</feature>
<evidence type="ECO:0000256" key="2">
    <source>
        <dbReference type="SAM" id="MobiDB-lite"/>
    </source>
</evidence>
<dbReference type="InterPro" id="IPR009772">
    <property type="entry name" value="CDC123"/>
</dbReference>
<evidence type="ECO:0000256" key="1">
    <source>
        <dbReference type="ARBA" id="ARBA00011047"/>
    </source>
</evidence>
<evidence type="ECO:0000313" key="3">
    <source>
        <dbReference type="EMBL" id="WOL13064.1"/>
    </source>
</evidence>
<accession>A0AAQ3QJ28</accession>